<evidence type="ECO:0000256" key="4">
    <source>
        <dbReference type="ARBA" id="ARBA00023315"/>
    </source>
</evidence>
<comment type="catalytic activity">
    <reaction evidence="5 6">
        <text>L-serine + acetyl-CoA = O-acetyl-L-serine + CoA</text>
        <dbReference type="Rhea" id="RHEA:24560"/>
        <dbReference type="ChEBI" id="CHEBI:33384"/>
        <dbReference type="ChEBI" id="CHEBI:57287"/>
        <dbReference type="ChEBI" id="CHEBI:57288"/>
        <dbReference type="ChEBI" id="CHEBI:58340"/>
        <dbReference type="EC" id="2.3.1.30"/>
    </reaction>
</comment>
<dbReference type="InterPro" id="IPR011004">
    <property type="entry name" value="Trimer_LpxA-like_sf"/>
</dbReference>
<dbReference type="Gene3D" id="2.160.10.10">
    <property type="entry name" value="Hexapeptide repeat proteins"/>
    <property type="match status" value="1"/>
</dbReference>
<dbReference type="InterPro" id="IPR005881">
    <property type="entry name" value="Ser_O-AcTrfase"/>
</dbReference>
<dbReference type="SUPFAM" id="SSF51161">
    <property type="entry name" value="Trimeric LpxA-like enzymes"/>
    <property type="match status" value="1"/>
</dbReference>
<organism evidence="8 9">
    <name type="scientific">Thalassospira marina</name>
    <dbReference type="NCBI Taxonomy" id="2048283"/>
    <lineage>
        <taxon>Bacteria</taxon>
        <taxon>Pseudomonadati</taxon>
        <taxon>Pseudomonadota</taxon>
        <taxon>Alphaproteobacteria</taxon>
        <taxon>Rhodospirillales</taxon>
        <taxon>Thalassospiraceae</taxon>
        <taxon>Thalassospira</taxon>
    </lineage>
</organism>
<dbReference type="AlphaFoldDB" id="A0A2N3KXQ6"/>
<dbReference type="NCBIfam" id="NF041874">
    <property type="entry name" value="EPS_EpsC"/>
    <property type="match status" value="1"/>
</dbReference>
<accession>A0A2N3KXQ6</accession>
<evidence type="ECO:0000256" key="3">
    <source>
        <dbReference type="ARBA" id="ARBA00022679"/>
    </source>
</evidence>
<proteinExistence type="inferred from homology"/>
<sequence length="244" mass="26762">MFKIIRQEIDAMIARDPAARSRLEVVLSYPAFHAIMGYRCTNWLWKRGFRITARFFSQIMRWLTGIEIHPGATIGKRFFIDHGMGVVIGETAEIGDDVTLYQGVTLGGTAPSVDSDGQRGLKRHPTLEDGVIVGSGAQILGPFTVRKNARIGGNAVVLAEVPEGATVVGIPAKIVRREKDDRFCAYGTPVGDLPDPVARALDELSREVQGLRQRIVELESEKQQEDGFVPAVNPEKPRIVAASE</sequence>
<comment type="similarity">
    <text evidence="1 6">Belongs to the transferase hexapeptide repeat family.</text>
</comment>
<evidence type="ECO:0000256" key="7">
    <source>
        <dbReference type="SAM" id="MobiDB-lite"/>
    </source>
</evidence>
<dbReference type="NCBIfam" id="TIGR01172">
    <property type="entry name" value="cysE"/>
    <property type="match status" value="1"/>
</dbReference>
<protein>
    <recommendedName>
        <fullName evidence="6">Serine acetyltransferase</fullName>
        <ecNumber evidence="6">2.3.1.30</ecNumber>
    </recommendedName>
</protein>
<evidence type="ECO:0000313" key="8">
    <source>
        <dbReference type="EMBL" id="PKR55266.1"/>
    </source>
</evidence>
<reference evidence="8 9" key="1">
    <citation type="submission" date="2017-09" db="EMBL/GenBank/DDBJ databases">
        <title>Biodiversity and function of Thalassospira species in the particle-attached aromatic-hydrocarbon-degrading consortia from the surface seawater of the South China Sea.</title>
        <authorList>
            <person name="Dong C."/>
            <person name="Liu R."/>
            <person name="Shao Z."/>
        </authorList>
    </citation>
    <scope>NUCLEOTIDE SEQUENCE [LARGE SCALE GENOMIC DNA]</scope>
    <source>
        <strain evidence="8 9">CSC1P2</strain>
    </source>
</reference>
<dbReference type="Gene3D" id="1.10.3130.10">
    <property type="entry name" value="serine acetyltransferase, domain 1"/>
    <property type="match status" value="1"/>
</dbReference>
<dbReference type="Proteomes" id="UP000233597">
    <property type="component" value="Unassembled WGS sequence"/>
</dbReference>
<dbReference type="PANTHER" id="PTHR42811">
    <property type="entry name" value="SERINE ACETYLTRANSFERASE"/>
    <property type="match status" value="1"/>
</dbReference>
<evidence type="ECO:0000313" key="9">
    <source>
        <dbReference type="Proteomes" id="UP000233597"/>
    </source>
</evidence>
<evidence type="ECO:0000256" key="2">
    <source>
        <dbReference type="ARBA" id="ARBA00022605"/>
    </source>
</evidence>
<dbReference type="CDD" id="cd03354">
    <property type="entry name" value="LbH_SAT"/>
    <property type="match status" value="1"/>
</dbReference>
<keyword evidence="4 6" id="KW-0012">Acyltransferase</keyword>
<evidence type="ECO:0000256" key="5">
    <source>
        <dbReference type="ARBA" id="ARBA00049486"/>
    </source>
</evidence>
<keyword evidence="3 6" id="KW-0808">Transferase</keyword>
<dbReference type="FunFam" id="2.160.10.10:FF:000007">
    <property type="entry name" value="Serine acetyltransferase"/>
    <property type="match status" value="1"/>
</dbReference>
<evidence type="ECO:0000256" key="6">
    <source>
        <dbReference type="PIRNR" id="PIRNR000441"/>
    </source>
</evidence>
<dbReference type="InterPro" id="IPR042122">
    <property type="entry name" value="Ser_AcTrfase_N_sf"/>
</dbReference>
<dbReference type="GO" id="GO:0006535">
    <property type="term" value="P:cysteine biosynthetic process from serine"/>
    <property type="evidence" value="ECO:0007669"/>
    <property type="project" value="InterPro"/>
</dbReference>
<keyword evidence="2" id="KW-0028">Amino-acid biosynthesis</keyword>
<evidence type="ECO:0000256" key="1">
    <source>
        <dbReference type="ARBA" id="ARBA00007274"/>
    </source>
</evidence>
<name>A0A2N3KXQ6_9PROT</name>
<dbReference type="InterPro" id="IPR053376">
    <property type="entry name" value="Serine_acetyltransferase"/>
</dbReference>
<feature type="region of interest" description="Disordered" evidence="7">
    <location>
        <begin position="221"/>
        <end position="244"/>
    </location>
</feature>
<comment type="caution">
    <text evidence="8">The sequence shown here is derived from an EMBL/GenBank/DDBJ whole genome shotgun (WGS) entry which is preliminary data.</text>
</comment>
<dbReference type="PIRSF" id="PIRSF000441">
    <property type="entry name" value="CysE"/>
    <property type="match status" value="1"/>
</dbReference>
<dbReference type="GO" id="GO:0005737">
    <property type="term" value="C:cytoplasm"/>
    <property type="evidence" value="ECO:0007669"/>
    <property type="project" value="InterPro"/>
</dbReference>
<dbReference type="RefSeq" id="WP_101264314.1">
    <property type="nucleotide sequence ID" value="NZ_NWTK01000002.1"/>
</dbReference>
<dbReference type="EMBL" id="NWTK01000002">
    <property type="protein sequence ID" value="PKR55266.1"/>
    <property type="molecule type" value="Genomic_DNA"/>
</dbReference>
<gene>
    <name evidence="8" type="primary">cysE</name>
    <name evidence="8" type="ORF">COO20_03540</name>
</gene>
<dbReference type="OrthoDB" id="9801456at2"/>
<dbReference type="GO" id="GO:0009001">
    <property type="term" value="F:serine O-acetyltransferase activity"/>
    <property type="evidence" value="ECO:0007669"/>
    <property type="project" value="UniProtKB-EC"/>
</dbReference>
<dbReference type="InterPro" id="IPR045304">
    <property type="entry name" value="LbH_SAT"/>
</dbReference>
<dbReference type="EC" id="2.3.1.30" evidence="6"/>